<dbReference type="AlphaFoldDB" id="A0A1H8I308"/>
<proteinExistence type="predicted"/>
<keyword evidence="3" id="KW-1185">Reference proteome</keyword>
<dbReference type="PROSITE" id="PS51708">
    <property type="entry name" value="CHAD"/>
    <property type="match status" value="1"/>
</dbReference>
<protein>
    <submittedName>
        <fullName evidence="2">CHAD domain-containing protein</fullName>
    </submittedName>
</protein>
<dbReference type="SMART" id="SM00880">
    <property type="entry name" value="CHAD"/>
    <property type="match status" value="1"/>
</dbReference>
<dbReference type="Pfam" id="PF05235">
    <property type="entry name" value="CHAD"/>
    <property type="match status" value="1"/>
</dbReference>
<organism evidence="2 3">
    <name type="scientific">Gemmobacter aquatilis</name>
    <dbReference type="NCBI Taxonomy" id="933059"/>
    <lineage>
        <taxon>Bacteria</taxon>
        <taxon>Pseudomonadati</taxon>
        <taxon>Pseudomonadota</taxon>
        <taxon>Alphaproteobacteria</taxon>
        <taxon>Rhodobacterales</taxon>
        <taxon>Paracoccaceae</taxon>
        <taxon>Gemmobacter</taxon>
    </lineage>
</organism>
<dbReference type="Proteomes" id="UP000198761">
    <property type="component" value="Unassembled WGS sequence"/>
</dbReference>
<name>A0A1H8I308_9RHOB</name>
<evidence type="ECO:0000259" key="1">
    <source>
        <dbReference type="PROSITE" id="PS51708"/>
    </source>
</evidence>
<dbReference type="EMBL" id="FOCE01000006">
    <property type="protein sequence ID" value="SEN62953.1"/>
    <property type="molecule type" value="Genomic_DNA"/>
</dbReference>
<dbReference type="STRING" id="933059.SAMN04488103_106114"/>
<sequence length="291" mass="32268">MSYRFELRDVSLTESLRRIARAELAPITTHLGQPDLAPATVHDIRKRVKKTRALLRLVRQGMRDVQAGENVILRDAARALAGQRDGAVRLATFDRLMAGESGAATLALRAHLAAEAAMPAPPPPDLHAVFADLALRLESWQVEGGERRILAAGLAETRARAREAMRTARDAPTDEALHDWRKRAKDHWYQARLFAPVWPEMMRPVVTEADRLGEALGDHHDLAVLLAHVAALPEDVARPEARELLAAAVRDAQTAIESSAFALGARLFAGNPEEMADLWLKWWKIWRAQIG</sequence>
<dbReference type="RefSeq" id="WP_091301682.1">
    <property type="nucleotide sequence ID" value="NZ_FOCE01000006.1"/>
</dbReference>
<accession>A0A1H8I308</accession>
<feature type="domain" description="CHAD" evidence="1">
    <location>
        <begin position="9"/>
        <end position="284"/>
    </location>
</feature>
<evidence type="ECO:0000313" key="2">
    <source>
        <dbReference type="EMBL" id="SEN62953.1"/>
    </source>
</evidence>
<dbReference type="InterPro" id="IPR038186">
    <property type="entry name" value="CHAD_dom_sf"/>
</dbReference>
<dbReference type="InterPro" id="IPR007899">
    <property type="entry name" value="CHAD_dom"/>
</dbReference>
<dbReference type="PANTHER" id="PTHR39339:SF1">
    <property type="entry name" value="CHAD DOMAIN-CONTAINING PROTEIN"/>
    <property type="match status" value="1"/>
</dbReference>
<evidence type="ECO:0000313" key="3">
    <source>
        <dbReference type="Proteomes" id="UP000198761"/>
    </source>
</evidence>
<dbReference type="PANTHER" id="PTHR39339">
    <property type="entry name" value="SLR1444 PROTEIN"/>
    <property type="match status" value="1"/>
</dbReference>
<gene>
    <name evidence="2" type="ORF">SAMN04488103_106114</name>
</gene>
<reference evidence="2 3" key="1">
    <citation type="submission" date="2016-10" db="EMBL/GenBank/DDBJ databases">
        <authorList>
            <person name="de Groot N.N."/>
        </authorList>
    </citation>
    <scope>NUCLEOTIDE SEQUENCE [LARGE SCALE GENOMIC DNA]</scope>
    <source>
        <strain evidence="2 3">DSM 3857</strain>
    </source>
</reference>
<dbReference type="OrthoDB" id="9810907at2"/>
<dbReference type="Gene3D" id="1.40.20.10">
    <property type="entry name" value="CHAD domain"/>
    <property type="match status" value="1"/>
</dbReference>